<evidence type="ECO:0000313" key="8">
    <source>
        <dbReference type="Proteomes" id="UP000522688"/>
    </source>
</evidence>
<evidence type="ECO:0000256" key="3">
    <source>
        <dbReference type="ARBA" id="ARBA00022679"/>
    </source>
</evidence>
<dbReference type="RefSeq" id="WP_146856145.1">
    <property type="nucleotide sequence ID" value="NZ_BAAAHR010000008.1"/>
</dbReference>
<dbReference type="SUPFAM" id="SSF53335">
    <property type="entry name" value="S-adenosyl-L-methionine-dependent methyltransferases"/>
    <property type="match status" value="1"/>
</dbReference>
<comment type="similarity">
    <text evidence="1">Belongs to the methyltransferase superfamily.</text>
</comment>
<dbReference type="PANTHER" id="PTHR44942">
    <property type="entry name" value="METHYLTRANSF_11 DOMAIN-CONTAINING PROTEIN"/>
    <property type="match status" value="1"/>
</dbReference>
<dbReference type="GO" id="GO:0032259">
    <property type="term" value="P:methylation"/>
    <property type="evidence" value="ECO:0007669"/>
    <property type="project" value="UniProtKB-KW"/>
</dbReference>
<dbReference type="InterPro" id="IPR013216">
    <property type="entry name" value="Methyltransf_11"/>
</dbReference>
<reference evidence="6 8" key="2">
    <citation type="submission" date="2020-07" db="EMBL/GenBank/DDBJ databases">
        <title>Sequencing the genomes of 1000 actinobacteria strains.</title>
        <authorList>
            <person name="Klenk H.-P."/>
        </authorList>
    </citation>
    <scope>NUCLEOTIDE SEQUENCE [LARGE SCALE GENOMIC DNA]</scope>
    <source>
        <strain evidence="6 8">DSM 10309</strain>
    </source>
</reference>
<dbReference type="Pfam" id="PF08241">
    <property type="entry name" value="Methyltransf_11"/>
    <property type="match status" value="1"/>
</dbReference>
<dbReference type="InterPro" id="IPR051052">
    <property type="entry name" value="Diverse_substrate_MTase"/>
</dbReference>
<name>A0A7W3JIS4_9MICO</name>
<keyword evidence="3 6" id="KW-0808">Transferase</keyword>
<feature type="domain" description="Methyltransferase type 11" evidence="4">
    <location>
        <begin position="54"/>
        <end position="143"/>
    </location>
</feature>
<gene>
    <name evidence="6" type="ORF">FB463_001872</name>
    <name evidence="5" type="ORF">FFA01_22460</name>
</gene>
<evidence type="ECO:0000313" key="5">
    <source>
        <dbReference type="EMBL" id="GEK83937.1"/>
    </source>
</evidence>
<evidence type="ECO:0000256" key="2">
    <source>
        <dbReference type="ARBA" id="ARBA00022603"/>
    </source>
</evidence>
<keyword evidence="7" id="KW-1185">Reference proteome</keyword>
<dbReference type="OrthoDB" id="9797252at2"/>
<organism evidence="6 8">
    <name type="scientific">Frigoribacterium faeni</name>
    <dbReference type="NCBI Taxonomy" id="145483"/>
    <lineage>
        <taxon>Bacteria</taxon>
        <taxon>Bacillati</taxon>
        <taxon>Actinomycetota</taxon>
        <taxon>Actinomycetes</taxon>
        <taxon>Micrococcales</taxon>
        <taxon>Microbacteriaceae</taxon>
        <taxon>Frigoribacterium</taxon>
    </lineage>
</organism>
<evidence type="ECO:0000313" key="7">
    <source>
        <dbReference type="Proteomes" id="UP000321154"/>
    </source>
</evidence>
<evidence type="ECO:0000259" key="4">
    <source>
        <dbReference type="Pfam" id="PF08241"/>
    </source>
</evidence>
<dbReference type="InterPro" id="IPR029063">
    <property type="entry name" value="SAM-dependent_MTases_sf"/>
</dbReference>
<dbReference type="GO" id="GO:0008757">
    <property type="term" value="F:S-adenosylmethionine-dependent methyltransferase activity"/>
    <property type="evidence" value="ECO:0007669"/>
    <property type="project" value="InterPro"/>
</dbReference>
<dbReference type="PANTHER" id="PTHR44942:SF4">
    <property type="entry name" value="METHYLTRANSFERASE TYPE 11 DOMAIN-CONTAINING PROTEIN"/>
    <property type="match status" value="1"/>
</dbReference>
<evidence type="ECO:0000313" key="6">
    <source>
        <dbReference type="EMBL" id="MBA8813623.1"/>
    </source>
</evidence>
<reference evidence="5 7" key="1">
    <citation type="submission" date="2019-07" db="EMBL/GenBank/DDBJ databases">
        <title>Whole genome shotgun sequence of Frigoribacterium faeni NBRC 103066.</title>
        <authorList>
            <person name="Hosoyama A."/>
            <person name="Uohara A."/>
            <person name="Ohji S."/>
            <person name="Ichikawa N."/>
        </authorList>
    </citation>
    <scope>NUCLEOTIDE SEQUENCE [LARGE SCALE GENOMIC DNA]</scope>
    <source>
        <strain evidence="5 7">NBRC 103066</strain>
    </source>
</reference>
<dbReference type="Proteomes" id="UP000522688">
    <property type="component" value="Unassembled WGS sequence"/>
</dbReference>
<evidence type="ECO:0000256" key="1">
    <source>
        <dbReference type="ARBA" id="ARBA00008361"/>
    </source>
</evidence>
<dbReference type="AlphaFoldDB" id="A0A7W3JIS4"/>
<dbReference type="EMBL" id="JACGWW010000002">
    <property type="protein sequence ID" value="MBA8813623.1"/>
    <property type="molecule type" value="Genomic_DNA"/>
</dbReference>
<accession>A0A7W3JIS4</accession>
<proteinExistence type="inferred from homology"/>
<keyword evidence="2 6" id="KW-0489">Methyltransferase</keyword>
<dbReference type="Proteomes" id="UP000321154">
    <property type="component" value="Unassembled WGS sequence"/>
</dbReference>
<comment type="caution">
    <text evidence="6">The sequence shown here is derived from an EMBL/GenBank/DDBJ whole genome shotgun (WGS) entry which is preliminary data.</text>
</comment>
<protein>
    <submittedName>
        <fullName evidence="5 6">Methyltransferase</fullName>
    </submittedName>
</protein>
<dbReference type="EMBL" id="BJUV01000023">
    <property type="protein sequence ID" value="GEK83937.1"/>
    <property type="molecule type" value="Genomic_DNA"/>
</dbReference>
<sequence>MTHQPTQHGFDPTHPDSDLASSFGLAADVYERGRPSYPTEAVDWLLPSGACHVVDLGAGTGKLTRVLLEKVPAVTAVEPSDGMRAQLEQVVPAAASVAGSAESIPLDDDSVDAVFVAQAWHWVDPVRAVPEVARVLRPGGTLALIWNIRDETVPWVAELSRVMRQPRERDMHSDNPPVGAPFGEIERHDVEWVHEMERAEFLDMIASRSYVITLSDVERADLLARVEHLLDTHPDTRGIDLIRVPYVARCSRAVLPG</sequence>
<dbReference type="CDD" id="cd02440">
    <property type="entry name" value="AdoMet_MTases"/>
    <property type="match status" value="1"/>
</dbReference>
<dbReference type="Gene3D" id="3.40.50.150">
    <property type="entry name" value="Vaccinia Virus protein VP39"/>
    <property type="match status" value="1"/>
</dbReference>